<dbReference type="InterPro" id="IPR058240">
    <property type="entry name" value="rSAM_sf"/>
</dbReference>
<dbReference type="InterPro" id="IPR007197">
    <property type="entry name" value="rSAM"/>
</dbReference>
<dbReference type="SFLD" id="SFLDS00029">
    <property type="entry name" value="Radical_SAM"/>
    <property type="match status" value="1"/>
</dbReference>
<evidence type="ECO:0000256" key="6">
    <source>
        <dbReference type="ARBA" id="ARBA00023014"/>
    </source>
</evidence>
<dbReference type="Gene3D" id="3.20.20.70">
    <property type="entry name" value="Aldolase class I"/>
    <property type="match status" value="1"/>
</dbReference>
<evidence type="ECO:0000256" key="5">
    <source>
        <dbReference type="ARBA" id="ARBA00023004"/>
    </source>
</evidence>
<organism evidence="7">
    <name type="scientific">Podoviridae sp. ctz6O13</name>
    <dbReference type="NCBI Taxonomy" id="2827757"/>
    <lineage>
        <taxon>Viruses</taxon>
        <taxon>Duplodnaviria</taxon>
        <taxon>Heunggongvirae</taxon>
        <taxon>Uroviricota</taxon>
        <taxon>Caudoviricetes</taxon>
    </lineage>
</organism>
<dbReference type="SFLD" id="SFLDF00299">
    <property type="entry name" value="anaerobic_ribonucleoside-triph"/>
    <property type="match status" value="1"/>
</dbReference>
<evidence type="ECO:0000313" key="7">
    <source>
        <dbReference type="EMBL" id="DAF63631.1"/>
    </source>
</evidence>
<evidence type="ECO:0000256" key="3">
    <source>
        <dbReference type="ARBA" id="ARBA00022691"/>
    </source>
</evidence>
<dbReference type="GO" id="GO:0043365">
    <property type="term" value="F:[formate-C-acetyltransferase]-activating enzyme activity"/>
    <property type="evidence" value="ECO:0007669"/>
    <property type="project" value="InterPro"/>
</dbReference>
<dbReference type="SFLD" id="SFLDG01063">
    <property type="entry name" value="activating_enzymes__group_1"/>
    <property type="match status" value="1"/>
</dbReference>
<dbReference type="PIRSF" id="PIRSF000368">
    <property type="entry name" value="NrdG"/>
    <property type="match status" value="1"/>
</dbReference>
<sequence>MNILEVKNFDVVNGPGIRMSIWTAGCTNACKGCWSPHTWNPDQGQPLNEVMPDILKAVQNEHVEGISILGGDPFMGLMNSGDISILNLLNVLARYGKPIWVWTGYTFEQLVSKCEGDKFALEALSLIEVLVDGRFVESKKDMKLKWRGSSNQRVLDMAKSLVYGRPIVHVAYQ</sequence>
<reference evidence="7" key="1">
    <citation type="journal article" date="2021" name="Proc. Natl. Acad. Sci. U.S.A.">
        <title>A Catalog of Tens of Thousands of Viruses from Human Metagenomes Reveals Hidden Associations with Chronic Diseases.</title>
        <authorList>
            <person name="Tisza M.J."/>
            <person name="Buck C.B."/>
        </authorList>
    </citation>
    <scope>NUCLEOTIDE SEQUENCE</scope>
    <source>
        <strain evidence="7">Ctz6O13</strain>
    </source>
</reference>
<keyword evidence="4" id="KW-0479">Metal-binding</keyword>
<keyword evidence="5" id="KW-0408">Iron</keyword>
<dbReference type="GO" id="GO:0004748">
    <property type="term" value="F:ribonucleoside-diphosphate reductase activity, thioredoxin disulfide as acceptor"/>
    <property type="evidence" value="ECO:0007669"/>
    <property type="project" value="TreeGrafter"/>
</dbReference>
<dbReference type="Pfam" id="PF13353">
    <property type="entry name" value="Fer4_12"/>
    <property type="match status" value="1"/>
</dbReference>
<keyword evidence="6" id="KW-0411">Iron-sulfur</keyword>
<dbReference type="SUPFAM" id="SSF102114">
    <property type="entry name" value="Radical SAM enzymes"/>
    <property type="match status" value="1"/>
</dbReference>
<accession>A0A8S5TKV4</accession>
<evidence type="ECO:0000256" key="2">
    <source>
        <dbReference type="ARBA" id="ARBA00022485"/>
    </source>
</evidence>
<dbReference type="EMBL" id="BK032843">
    <property type="protein sequence ID" value="DAF63631.1"/>
    <property type="molecule type" value="Genomic_DNA"/>
</dbReference>
<dbReference type="GO" id="GO:0046872">
    <property type="term" value="F:metal ion binding"/>
    <property type="evidence" value="ECO:0007669"/>
    <property type="project" value="UniProtKB-KW"/>
</dbReference>
<dbReference type="InterPro" id="IPR012837">
    <property type="entry name" value="NrdG"/>
</dbReference>
<dbReference type="GO" id="GO:0051539">
    <property type="term" value="F:4 iron, 4 sulfur cluster binding"/>
    <property type="evidence" value="ECO:0007669"/>
    <property type="project" value="UniProtKB-KW"/>
</dbReference>
<dbReference type="PANTHER" id="PTHR30352:SF2">
    <property type="entry name" value="ANAEROBIC RIBONUCLEOSIDE-TRIPHOSPHATE REDUCTASE-ACTIVATING PROTEIN"/>
    <property type="match status" value="1"/>
</dbReference>
<proteinExistence type="predicted"/>
<comment type="cofactor">
    <cofactor evidence="1">
        <name>[4Fe-4S] cluster</name>
        <dbReference type="ChEBI" id="CHEBI:49883"/>
    </cofactor>
</comment>
<dbReference type="PANTHER" id="PTHR30352">
    <property type="entry name" value="PYRUVATE FORMATE-LYASE-ACTIVATING ENZYME"/>
    <property type="match status" value="1"/>
</dbReference>
<keyword evidence="3" id="KW-0949">S-adenosyl-L-methionine</keyword>
<dbReference type="SFLD" id="SFLDG01066">
    <property type="entry name" value="organic_radical-activating_enz"/>
    <property type="match status" value="1"/>
</dbReference>
<name>A0A8S5TKV4_9CAUD</name>
<keyword evidence="2" id="KW-0004">4Fe-4S</keyword>
<evidence type="ECO:0000256" key="1">
    <source>
        <dbReference type="ARBA" id="ARBA00001966"/>
    </source>
</evidence>
<evidence type="ECO:0000256" key="4">
    <source>
        <dbReference type="ARBA" id="ARBA00022723"/>
    </source>
</evidence>
<dbReference type="NCBIfam" id="TIGR02491">
    <property type="entry name" value="NrdG"/>
    <property type="match status" value="1"/>
</dbReference>
<dbReference type="InterPro" id="IPR034457">
    <property type="entry name" value="Organic_radical-activating"/>
</dbReference>
<dbReference type="InterPro" id="IPR013785">
    <property type="entry name" value="Aldolase_TIM"/>
</dbReference>
<protein>
    <submittedName>
        <fullName evidence="7">Anaerobic ribonucleoside-triphosphate reductase activating protein</fullName>
    </submittedName>
</protein>